<evidence type="ECO:0000313" key="2">
    <source>
        <dbReference type="Proteomes" id="UP001497453"/>
    </source>
</evidence>
<accession>A0ABP1DF89</accession>
<evidence type="ECO:0000313" key="1">
    <source>
        <dbReference type="EMBL" id="CAL1705703.1"/>
    </source>
</evidence>
<gene>
    <name evidence="1" type="ORF">GFSPODELE1_LOCUS5540</name>
</gene>
<sequence length="114" mass="13484">MHNRVVRKFLVHFYWPAYPPFTYAFRMNERTIVGGKGAFNNRRKSANVVMDYLNDRFEYMTGENAPPLTYVPGVELRDDTNRKYFLDGLLPLGTNCNNFLVRLRWGNITNYPRL</sequence>
<proteinExistence type="predicted"/>
<protein>
    <submittedName>
        <fullName evidence="1">Uncharacterized protein</fullName>
    </submittedName>
</protein>
<organism evidence="1 2">
    <name type="scientific">Somion occarium</name>
    <dbReference type="NCBI Taxonomy" id="3059160"/>
    <lineage>
        <taxon>Eukaryota</taxon>
        <taxon>Fungi</taxon>
        <taxon>Dikarya</taxon>
        <taxon>Basidiomycota</taxon>
        <taxon>Agaricomycotina</taxon>
        <taxon>Agaricomycetes</taxon>
        <taxon>Polyporales</taxon>
        <taxon>Cerrenaceae</taxon>
        <taxon>Somion</taxon>
    </lineage>
</organism>
<reference evidence="2" key="1">
    <citation type="submission" date="2024-04" db="EMBL/GenBank/DDBJ databases">
        <authorList>
            <person name="Shaw F."/>
            <person name="Minotto A."/>
        </authorList>
    </citation>
    <scope>NUCLEOTIDE SEQUENCE [LARGE SCALE GENOMIC DNA]</scope>
</reference>
<dbReference type="EMBL" id="OZ037946">
    <property type="protein sequence ID" value="CAL1705703.1"/>
    <property type="molecule type" value="Genomic_DNA"/>
</dbReference>
<keyword evidence="2" id="KW-1185">Reference proteome</keyword>
<name>A0ABP1DF89_9APHY</name>
<dbReference type="Proteomes" id="UP001497453">
    <property type="component" value="Chromosome 3"/>
</dbReference>